<dbReference type="Pfam" id="PF06588">
    <property type="entry name" value="Muskelin_N"/>
    <property type="match status" value="1"/>
</dbReference>
<dbReference type="InterPro" id="IPR010565">
    <property type="entry name" value="Muskelin_N"/>
</dbReference>
<dbReference type="Gene3D" id="2.120.10.80">
    <property type="entry name" value="Kelch-type beta propeller"/>
    <property type="match status" value="2"/>
</dbReference>
<dbReference type="VEuPathDB" id="VectorBase:BGLAX_045420"/>
<evidence type="ECO:0000259" key="3">
    <source>
        <dbReference type="Pfam" id="PF06588"/>
    </source>
</evidence>
<name>A0A2C9JCV1_BIOGL</name>
<dbReference type="InterPro" id="IPR008979">
    <property type="entry name" value="Galactose-bd-like_sf"/>
</dbReference>
<dbReference type="InterPro" id="IPR006652">
    <property type="entry name" value="Kelch_1"/>
</dbReference>
<dbReference type="KEGG" id="bgt:106054070"/>
<dbReference type="PANTHER" id="PTHR15526">
    <property type="entry name" value="MUSKELIN"/>
    <property type="match status" value="1"/>
</dbReference>
<accession>A0A2C9JCV1</accession>
<evidence type="ECO:0000256" key="1">
    <source>
        <dbReference type="ARBA" id="ARBA00022441"/>
    </source>
</evidence>
<gene>
    <name evidence="5" type="primary">106054070</name>
</gene>
<keyword evidence="1" id="KW-0880">Kelch repeat</keyword>
<dbReference type="EnsemblMetazoa" id="BGLB000772-RB">
    <property type="protein sequence ID" value="BGLB000772-PB"/>
    <property type="gene ID" value="BGLB000772"/>
</dbReference>
<dbReference type="PROSITE" id="PS50896">
    <property type="entry name" value="LISH"/>
    <property type="match status" value="1"/>
</dbReference>
<organism evidence="5 6">
    <name type="scientific">Biomphalaria glabrata</name>
    <name type="common">Bloodfluke planorb</name>
    <name type="synonym">Freshwater snail</name>
    <dbReference type="NCBI Taxonomy" id="6526"/>
    <lineage>
        <taxon>Eukaryota</taxon>
        <taxon>Metazoa</taxon>
        <taxon>Spiralia</taxon>
        <taxon>Lophotrochozoa</taxon>
        <taxon>Mollusca</taxon>
        <taxon>Gastropoda</taxon>
        <taxon>Heterobranchia</taxon>
        <taxon>Euthyneura</taxon>
        <taxon>Panpulmonata</taxon>
        <taxon>Hygrophila</taxon>
        <taxon>Lymnaeoidea</taxon>
        <taxon>Planorbidae</taxon>
        <taxon>Biomphalaria</taxon>
    </lineage>
</organism>
<dbReference type="OrthoDB" id="10052615at2759"/>
<keyword evidence="2" id="KW-0677">Repeat</keyword>
<feature type="domain" description="Attractin/MKLN-like beta-propeller" evidence="4">
    <location>
        <begin position="382"/>
        <end position="627"/>
    </location>
</feature>
<dbReference type="STRING" id="6526.A0A2C9JCV1"/>
<dbReference type="PANTHER" id="PTHR15526:SF5">
    <property type="entry name" value="MUSKELIN"/>
    <property type="match status" value="1"/>
</dbReference>
<dbReference type="Proteomes" id="UP000076420">
    <property type="component" value="Unassembled WGS sequence"/>
</dbReference>
<dbReference type="VEuPathDB" id="VectorBase:BGLB000772"/>
<feature type="domain" description="Muskelin N-terminal" evidence="3">
    <location>
        <begin position="34"/>
        <end position="228"/>
    </location>
</feature>
<proteinExistence type="predicted"/>
<dbReference type="InterPro" id="IPR056737">
    <property type="entry name" value="Beta-prop_ATRN-MKLN-like"/>
</dbReference>
<dbReference type="GO" id="GO:0005737">
    <property type="term" value="C:cytoplasm"/>
    <property type="evidence" value="ECO:0007669"/>
    <property type="project" value="TreeGrafter"/>
</dbReference>
<dbReference type="InterPro" id="IPR006594">
    <property type="entry name" value="LisH"/>
</dbReference>
<dbReference type="InterPro" id="IPR052456">
    <property type="entry name" value="CTLH_complex_component"/>
</dbReference>
<dbReference type="Pfam" id="PF24981">
    <property type="entry name" value="Beta-prop_ATRN-LZTR1"/>
    <property type="match status" value="1"/>
</dbReference>
<evidence type="ECO:0000313" key="6">
    <source>
        <dbReference type="Proteomes" id="UP000076420"/>
    </source>
</evidence>
<evidence type="ECO:0000256" key="2">
    <source>
        <dbReference type="ARBA" id="ARBA00022737"/>
    </source>
</evidence>
<dbReference type="SUPFAM" id="SSF49785">
    <property type="entry name" value="Galactose-binding domain-like"/>
    <property type="match status" value="1"/>
</dbReference>
<reference evidence="5" key="1">
    <citation type="submission" date="2020-05" db="UniProtKB">
        <authorList>
            <consortium name="EnsemblMetazoa"/>
        </authorList>
    </citation>
    <scope>IDENTIFICATION</scope>
    <source>
        <strain evidence="5">BB02</strain>
    </source>
</reference>
<dbReference type="AlphaFoldDB" id="A0A2C9JCV1"/>
<sequence length="762" mass="89537">MDMDEMIKSNLDHLSESDESSQFHFGHRTIARRREKIQYTVYKWSSYSYNYLPENIYYDRPSDQLSRWSSDSNNPPQYLILKLEKPAVVEYILFGKYEKTHVCNLRKFKVYGGLTEDHMIELLDGGLKNDHVSETFQLRHEIEGNPFPCRYIKIVPLQAWGPSFNFSIWYVELIGNNRWEEVKHSMNWYNTYKEREAIRLCLKHFRQRCYTEAYEALMKKTNIVLEHPILTQLHTLLVINGDFKACEDLVSQACNEGMFDQYISQQDYKPDWTPIEPVSIKKTDHGIEIRPGMRGGHQMCIDVLTETIYMFGGWDGNHDLADLWSYHIPTHTWVCISHDTERDGGPSPRSCHKMCLDYERKQIFTLGRYLDPSMRTPEKLKCDFHMYDITSQQWTFITEDTAAMGGPRLIFDHQMVIDIEHQTIYVFGGRVLSPSGTGTDDRSPEPVFSGLYSFHIPSNTWTLLKEDCPMLKSRIGHSMLFHPVKRVLYIFAGQRSKEYLNDFLMYNVNTKTIHLISDGKKKDGCQAGFTQRATLDPDLNEIHVFSFASCTLFQGLSRDKDKRDNVKNSFWVYDIHKDRWSCIYKNENSGQQYWMKMQHVEPVPRFAHQLVYDHIRKIHYLFGGNPGKDSLPRLRLDDFWSLKLSRPSTEFLLRRCRFLIRKYRFLEMSTQAPRQAMTYLQTELANVVDHNDPEETKEFQLLTSSLFPCTSARDHSDVNDAEDENSTPHFTQRTQLFDQLIEFFPESMTQPKKNLVDLVPLC</sequence>
<dbReference type="InterPro" id="IPR015915">
    <property type="entry name" value="Kelch-typ_b-propeller"/>
</dbReference>
<evidence type="ECO:0000313" key="5">
    <source>
        <dbReference type="EnsemblMetazoa" id="BGLB000772-PB"/>
    </source>
</evidence>
<dbReference type="RefSeq" id="XP_013065236.2">
    <property type="nucleotide sequence ID" value="XM_013209782.2"/>
</dbReference>
<evidence type="ECO:0000259" key="4">
    <source>
        <dbReference type="Pfam" id="PF24981"/>
    </source>
</evidence>
<dbReference type="Gene3D" id="2.60.120.260">
    <property type="entry name" value="Galactose-binding domain-like"/>
    <property type="match status" value="1"/>
</dbReference>
<dbReference type="SUPFAM" id="SSF50965">
    <property type="entry name" value="Galactose oxidase, central domain"/>
    <property type="match status" value="1"/>
</dbReference>
<dbReference type="InterPro" id="IPR011043">
    <property type="entry name" value="Gal_Oxase/kelch_b-propeller"/>
</dbReference>
<protein>
    <submittedName>
        <fullName evidence="5">Uncharacterized protein</fullName>
    </submittedName>
</protein>
<dbReference type="SUPFAM" id="SSF117281">
    <property type="entry name" value="Kelch motif"/>
    <property type="match status" value="1"/>
</dbReference>
<dbReference type="Pfam" id="PF01344">
    <property type="entry name" value="Kelch_1"/>
    <property type="match status" value="1"/>
</dbReference>